<gene>
    <name evidence="1" type="ORF">C7443_101143</name>
</gene>
<accession>A0A317N4H2</accession>
<comment type="caution">
    <text evidence="1">The sequence shown here is derived from an EMBL/GenBank/DDBJ whole genome shotgun (WGS) entry which is preliminary data.</text>
</comment>
<keyword evidence="2" id="KW-1185">Reference proteome</keyword>
<evidence type="ECO:0000313" key="2">
    <source>
        <dbReference type="Proteomes" id="UP000246569"/>
    </source>
</evidence>
<dbReference type="Pfam" id="PF25751">
    <property type="entry name" value="Methanobactin"/>
    <property type="match status" value="1"/>
</dbReference>
<dbReference type="AlphaFoldDB" id="A0A317N4H2"/>
<organism evidence="1 2">
    <name type="scientific">Plasticicumulans acidivorans</name>
    <dbReference type="NCBI Taxonomy" id="886464"/>
    <lineage>
        <taxon>Bacteria</taxon>
        <taxon>Pseudomonadati</taxon>
        <taxon>Pseudomonadota</taxon>
        <taxon>Gammaproteobacteria</taxon>
        <taxon>Candidatus Competibacteraceae</taxon>
        <taxon>Plasticicumulans</taxon>
    </lineage>
</organism>
<protein>
    <submittedName>
        <fullName evidence="1">Mb-OB3b family methanobactin</fullName>
    </submittedName>
</protein>
<dbReference type="Proteomes" id="UP000246569">
    <property type="component" value="Unassembled WGS sequence"/>
</dbReference>
<proteinExistence type="predicted"/>
<name>A0A317N4H2_9GAMM</name>
<dbReference type="EMBL" id="QGTJ01000001">
    <property type="protein sequence ID" value="PWV65659.1"/>
    <property type="molecule type" value="Genomic_DNA"/>
</dbReference>
<dbReference type="RefSeq" id="WP_110016658.1">
    <property type="nucleotide sequence ID" value="NZ_QGTJ01000001.1"/>
</dbReference>
<evidence type="ECO:0000313" key="1">
    <source>
        <dbReference type="EMBL" id="PWV65659.1"/>
    </source>
</evidence>
<dbReference type="NCBIfam" id="TIGR04071">
    <property type="entry name" value="methanobac_OB3b"/>
    <property type="match status" value="1"/>
</dbReference>
<dbReference type="InterPro" id="IPR023963">
    <property type="entry name" value="Methanobactin_OB3b"/>
</dbReference>
<sequence>MRIEVTTKQTVVVPGRAGMCCGSCCAPVGVN</sequence>
<reference evidence="1 2" key="1">
    <citation type="submission" date="2018-05" db="EMBL/GenBank/DDBJ databases">
        <title>Genomic Encyclopedia of Type Strains, Phase IV (KMG-IV): sequencing the most valuable type-strain genomes for metagenomic binning, comparative biology and taxonomic classification.</title>
        <authorList>
            <person name="Goeker M."/>
        </authorList>
    </citation>
    <scope>NUCLEOTIDE SEQUENCE [LARGE SCALE GENOMIC DNA]</scope>
    <source>
        <strain evidence="1 2">DSM 23606</strain>
    </source>
</reference>